<evidence type="ECO:0000256" key="5">
    <source>
        <dbReference type="ARBA" id="ARBA00022552"/>
    </source>
</evidence>
<dbReference type="GO" id="GO:0005730">
    <property type="term" value="C:nucleolus"/>
    <property type="evidence" value="ECO:0007669"/>
    <property type="project" value="UniProtKB-ARBA"/>
</dbReference>
<reference evidence="11 12" key="1">
    <citation type="journal article" date="2011" name="Proc. Natl. Acad. Sci. U.S.A.">
        <title>Comparative genomics of xylose-fermenting fungi for enhanced biofuel production.</title>
        <authorList>
            <person name="Wohlbach D.J."/>
            <person name="Kuo A."/>
            <person name="Sato T.K."/>
            <person name="Potts K.M."/>
            <person name="Salamov A.A."/>
            <person name="LaButti K.M."/>
            <person name="Sun H."/>
            <person name="Clum A."/>
            <person name="Pangilinan J.L."/>
            <person name="Lindquist E.A."/>
            <person name="Lucas S."/>
            <person name="Lapidus A."/>
            <person name="Jin M."/>
            <person name="Gunawan C."/>
            <person name="Balan V."/>
            <person name="Dale B.E."/>
            <person name="Jeffries T.W."/>
            <person name="Zinkel R."/>
            <person name="Barry K.W."/>
            <person name="Grigoriev I.V."/>
            <person name="Gasch A.P."/>
        </authorList>
    </citation>
    <scope>NUCLEOTIDE SEQUENCE [LARGE SCALE GENOMIC DNA]</scope>
    <source>
        <strain evidence="12">NRRL Y-27907 / 11-Y1</strain>
    </source>
</reference>
<evidence type="ECO:0000256" key="7">
    <source>
        <dbReference type="ARBA" id="ARBA00022884"/>
    </source>
</evidence>
<dbReference type="GO" id="GO:0003723">
    <property type="term" value="F:RNA binding"/>
    <property type="evidence" value="ECO:0007669"/>
    <property type="project" value="UniProtKB-KW"/>
</dbReference>
<dbReference type="Proteomes" id="UP000000709">
    <property type="component" value="Unassembled WGS sequence"/>
</dbReference>
<dbReference type="eggNOG" id="KOG1068">
    <property type="taxonomic scope" value="Eukaryota"/>
</dbReference>
<dbReference type="Pfam" id="PF01138">
    <property type="entry name" value="RNase_PH"/>
    <property type="match status" value="1"/>
</dbReference>
<dbReference type="GO" id="GO:0071038">
    <property type="term" value="P:TRAMP-dependent tRNA surveillance pathway"/>
    <property type="evidence" value="ECO:0007669"/>
    <property type="project" value="UniProtKB-ARBA"/>
</dbReference>
<accession>G3AI53</accession>
<dbReference type="OrthoDB" id="2504340at2759"/>
<dbReference type="InterPro" id="IPR027408">
    <property type="entry name" value="PNPase/RNase_PH_dom_sf"/>
</dbReference>
<dbReference type="InParanoid" id="G3AI53"/>
<dbReference type="GeneID" id="18869804"/>
<keyword evidence="4" id="KW-0963">Cytoplasm</keyword>
<evidence type="ECO:0000256" key="4">
    <source>
        <dbReference type="ARBA" id="ARBA00022490"/>
    </source>
</evidence>
<dbReference type="GO" id="GO:0000467">
    <property type="term" value="P:exonucleolytic trimming to generate mature 3'-end of 5.8S rRNA from tricistronic rRNA transcript (SSU-rRNA, 5.8S rRNA, LSU-rRNA)"/>
    <property type="evidence" value="ECO:0007669"/>
    <property type="project" value="UniProtKB-ARBA"/>
</dbReference>
<evidence type="ECO:0000256" key="9">
    <source>
        <dbReference type="SAM" id="MobiDB-lite"/>
    </source>
</evidence>
<organism evidence="12">
    <name type="scientific">Spathaspora passalidarum (strain NRRL Y-27907 / 11-Y1)</name>
    <dbReference type="NCBI Taxonomy" id="619300"/>
    <lineage>
        <taxon>Eukaryota</taxon>
        <taxon>Fungi</taxon>
        <taxon>Dikarya</taxon>
        <taxon>Ascomycota</taxon>
        <taxon>Saccharomycotina</taxon>
        <taxon>Pichiomycetes</taxon>
        <taxon>Debaryomycetaceae</taxon>
        <taxon>Spathaspora</taxon>
    </lineage>
</organism>
<keyword evidence="8" id="KW-0539">Nucleus</keyword>
<keyword evidence="12" id="KW-1185">Reference proteome</keyword>
<dbReference type="FunCoup" id="G3AI53">
    <property type="interactions" value="166"/>
</dbReference>
<evidence type="ECO:0000256" key="2">
    <source>
        <dbReference type="ARBA" id="ARBA00004496"/>
    </source>
</evidence>
<evidence type="ECO:0000256" key="3">
    <source>
        <dbReference type="ARBA" id="ARBA00006678"/>
    </source>
</evidence>
<dbReference type="GO" id="GO:0071051">
    <property type="term" value="P:poly(A)-dependent snoRNA 3'-end processing"/>
    <property type="evidence" value="ECO:0007669"/>
    <property type="project" value="TreeGrafter"/>
</dbReference>
<keyword evidence="7" id="KW-0694">RNA-binding</keyword>
<dbReference type="STRING" id="619300.G3AI53"/>
<gene>
    <name evidence="11" type="ORF">SPAPADRAFT_134338</name>
</gene>
<dbReference type="KEGG" id="spaa:SPAPADRAFT_134338"/>
<feature type="compositionally biased region" description="Polar residues" evidence="9">
    <location>
        <begin position="12"/>
        <end position="32"/>
    </location>
</feature>
<feature type="domain" description="Exoribonuclease phosphorolytic" evidence="10">
    <location>
        <begin position="37"/>
        <end position="181"/>
    </location>
</feature>
<dbReference type="InterPro" id="IPR001247">
    <property type="entry name" value="ExoRNase_PH_dom1"/>
</dbReference>
<keyword evidence="5" id="KW-0698">rRNA processing</keyword>
<dbReference type="SUPFAM" id="SSF54211">
    <property type="entry name" value="Ribosomal protein S5 domain 2-like"/>
    <property type="match status" value="1"/>
</dbReference>
<evidence type="ECO:0000256" key="1">
    <source>
        <dbReference type="ARBA" id="ARBA00004123"/>
    </source>
</evidence>
<evidence type="ECO:0000256" key="6">
    <source>
        <dbReference type="ARBA" id="ARBA00022835"/>
    </source>
</evidence>
<evidence type="ECO:0000259" key="10">
    <source>
        <dbReference type="Pfam" id="PF01138"/>
    </source>
</evidence>
<dbReference type="GO" id="GO:0071028">
    <property type="term" value="P:nuclear mRNA surveillance"/>
    <property type="evidence" value="ECO:0007669"/>
    <property type="project" value="TreeGrafter"/>
</dbReference>
<evidence type="ECO:0000313" key="12">
    <source>
        <dbReference type="Proteomes" id="UP000000709"/>
    </source>
</evidence>
<proteinExistence type="inferred from homology"/>
<dbReference type="Gene3D" id="3.30.230.70">
    <property type="entry name" value="GHMP Kinase, N-terminal domain"/>
    <property type="match status" value="1"/>
</dbReference>
<comment type="similarity">
    <text evidence="3">Belongs to the RNase PH family.</text>
</comment>
<dbReference type="GO" id="GO:0016075">
    <property type="term" value="P:rRNA catabolic process"/>
    <property type="evidence" value="ECO:0007669"/>
    <property type="project" value="TreeGrafter"/>
</dbReference>
<protein>
    <recommendedName>
        <fullName evidence="10">Exoribonuclease phosphorolytic domain-containing protein</fullName>
    </recommendedName>
</protein>
<evidence type="ECO:0000256" key="8">
    <source>
        <dbReference type="ARBA" id="ARBA00023242"/>
    </source>
</evidence>
<dbReference type="RefSeq" id="XP_007373951.1">
    <property type="nucleotide sequence ID" value="XM_007373889.1"/>
</dbReference>
<dbReference type="GO" id="GO:0000177">
    <property type="term" value="C:cytoplasmic exosome (RNase complex)"/>
    <property type="evidence" value="ECO:0007669"/>
    <property type="project" value="UniProtKB-ARBA"/>
</dbReference>
<comment type="subcellular location">
    <subcellularLocation>
        <location evidence="2">Cytoplasm</location>
    </subcellularLocation>
    <subcellularLocation>
        <location evidence="1">Nucleus</location>
    </subcellularLocation>
</comment>
<dbReference type="InterPro" id="IPR050080">
    <property type="entry name" value="RNase_PH"/>
</dbReference>
<name>G3AI53_SPAPN</name>
<dbReference type="AlphaFoldDB" id="G3AI53"/>
<dbReference type="GO" id="GO:0000176">
    <property type="term" value="C:nuclear exosome (RNase complex)"/>
    <property type="evidence" value="ECO:0007669"/>
    <property type="project" value="TreeGrafter"/>
</dbReference>
<dbReference type="PANTHER" id="PTHR11953:SF2">
    <property type="entry name" value="EXOSOME COMPLEX COMPONENT MTR3"/>
    <property type="match status" value="1"/>
</dbReference>
<sequence length="272" mass="30240">MSDRRRILGPANTVTPNIPNSTGSRKPSATNTQSIPPFFLKHSIIENANGSAYLEIGNTLIEVSIFGPRPIRGSFVDHASVSVECKFHPYITPQPQASTFNSAKQTGRTGLTDVEHRISNYLEGCILPCLLLEKYPKSSIDVHVSIISTDRDDLKNNANLLWLMNWIVCCTSVAFVDSGIEMRDVITGGQVRLCGDKVIIHPDLEDDETDEPSVDGLLNFMNLKNDEIVGIWIEGNETDLSTEKMNQLVEECKKMSKIIRANINSYLINSFK</sequence>
<dbReference type="GO" id="GO:0034475">
    <property type="term" value="P:U4 snRNA 3'-end processing"/>
    <property type="evidence" value="ECO:0007669"/>
    <property type="project" value="TreeGrafter"/>
</dbReference>
<dbReference type="EMBL" id="GL996500">
    <property type="protein sequence ID" value="EGW34367.1"/>
    <property type="molecule type" value="Genomic_DNA"/>
</dbReference>
<feature type="region of interest" description="Disordered" evidence="9">
    <location>
        <begin position="1"/>
        <end position="32"/>
    </location>
</feature>
<dbReference type="OMA" id="CKFLPHI"/>
<dbReference type="InterPro" id="IPR020568">
    <property type="entry name" value="Ribosomal_Su5_D2-typ_SF"/>
</dbReference>
<evidence type="ECO:0000313" key="11">
    <source>
        <dbReference type="EMBL" id="EGW34367.1"/>
    </source>
</evidence>
<keyword evidence="6" id="KW-0271">Exosome</keyword>
<dbReference type="HOGENOM" id="CLU_078569_0_0_1"/>
<dbReference type="PANTHER" id="PTHR11953">
    <property type="entry name" value="EXOSOME COMPLEX COMPONENT"/>
    <property type="match status" value="1"/>
</dbReference>